<dbReference type="EMBL" id="CYKH01002045">
    <property type="protein sequence ID" value="CUG92497.1"/>
    <property type="molecule type" value="Genomic_DNA"/>
</dbReference>
<dbReference type="Proteomes" id="UP000051952">
    <property type="component" value="Unassembled WGS sequence"/>
</dbReference>
<protein>
    <submittedName>
        <fullName evidence="1">Uncharacterized protein</fullName>
    </submittedName>
</protein>
<name>A0A0S4JLT8_BODSA</name>
<dbReference type="VEuPathDB" id="TriTrypDB:BSAL_37600"/>
<proteinExistence type="predicted"/>
<gene>
    <name evidence="1" type="ORF">BSAL_37600</name>
</gene>
<organism evidence="1 2">
    <name type="scientific">Bodo saltans</name>
    <name type="common">Flagellated protozoan</name>
    <dbReference type="NCBI Taxonomy" id="75058"/>
    <lineage>
        <taxon>Eukaryota</taxon>
        <taxon>Discoba</taxon>
        <taxon>Euglenozoa</taxon>
        <taxon>Kinetoplastea</taxon>
        <taxon>Metakinetoplastina</taxon>
        <taxon>Eubodonida</taxon>
        <taxon>Bodonidae</taxon>
        <taxon>Bodo</taxon>
    </lineage>
</organism>
<evidence type="ECO:0000313" key="1">
    <source>
        <dbReference type="EMBL" id="CUG92497.1"/>
    </source>
</evidence>
<keyword evidence="2" id="KW-1185">Reference proteome</keyword>
<sequence>MLLVPWTTSKKVRVELTSREHYLQPPYACFLCVNSSNCKFDVVQPLAGMTLVVSLCTVRQKK</sequence>
<reference evidence="2" key="1">
    <citation type="submission" date="2015-09" db="EMBL/GenBank/DDBJ databases">
        <authorList>
            <consortium name="Pathogen Informatics"/>
        </authorList>
    </citation>
    <scope>NUCLEOTIDE SEQUENCE [LARGE SCALE GENOMIC DNA]</scope>
    <source>
        <strain evidence="2">Lake Konstanz</strain>
    </source>
</reference>
<evidence type="ECO:0000313" key="2">
    <source>
        <dbReference type="Proteomes" id="UP000051952"/>
    </source>
</evidence>
<dbReference type="AlphaFoldDB" id="A0A0S4JLT8"/>
<accession>A0A0S4JLT8</accession>